<sequence>MSHGGGGEGGENSERWLVSYADFITLLMVMFVVLYSMGQVDVEKYKRLAESMRMAFSLGGPAKVVDSQINQSGGTMENGQPKPIVVPGIPESPPQSEEVAGQLTQMLAGSNLGNEVSVQTNIEGVLISLSEKLVFSPGRSELPPEVRPVLDTIVAMIRQIDNPIRLVGHTDDSPSTDPRYPTQWELSIARAMVVAQYMIDAGIDPGRLTVAGRGPYDPIFPNDTEEHRSLNGRVDITIIYQVENSLIGPSEIKIAP</sequence>
<dbReference type="PANTHER" id="PTHR30329">
    <property type="entry name" value="STATOR ELEMENT OF FLAGELLAR MOTOR COMPLEX"/>
    <property type="match status" value="1"/>
</dbReference>
<comment type="caution">
    <text evidence="10">The sequence shown here is derived from an EMBL/GenBank/DDBJ whole genome shotgun (WGS) entry which is preliminary data.</text>
</comment>
<keyword evidence="3" id="KW-1003">Cell membrane</keyword>
<dbReference type="EMBL" id="DSYK01000782">
    <property type="protein sequence ID" value="HGS23271.1"/>
    <property type="molecule type" value="Genomic_DNA"/>
</dbReference>
<dbReference type="InterPro" id="IPR050330">
    <property type="entry name" value="Bact_OuterMem_StrucFunc"/>
</dbReference>
<comment type="subcellular location">
    <subcellularLocation>
        <location evidence="1">Cell membrane</location>
        <topology evidence="1">Single-pass membrane protein</topology>
    </subcellularLocation>
</comment>
<evidence type="ECO:0000256" key="8">
    <source>
        <dbReference type="SAM" id="Phobius"/>
    </source>
</evidence>
<reference evidence="10" key="1">
    <citation type="journal article" date="2020" name="mSystems">
        <title>Genome- and Community-Level Interaction Insights into Carbon Utilization and Element Cycling Functions of Hydrothermarchaeota in Hydrothermal Sediment.</title>
        <authorList>
            <person name="Zhou Z."/>
            <person name="Liu Y."/>
            <person name="Xu W."/>
            <person name="Pan J."/>
            <person name="Luo Z.H."/>
            <person name="Li M."/>
        </authorList>
    </citation>
    <scope>NUCLEOTIDE SEQUENCE [LARGE SCALE GENOMIC DNA]</scope>
    <source>
        <strain evidence="10">SpSt-573</strain>
    </source>
</reference>
<dbReference type="InterPro" id="IPR006665">
    <property type="entry name" value="OmpA-like"/>
</dbReference>
<feature type="domain" description="OmpA-like" evidence="9">
    <location>
        <begin position="122"/>
        <end position="242"/>
    </location>
</feature>
<evidence type="ECO:0000256" key="4">
    <source>
        <dbReference type="ARBA" id="ARBA00022692"/>
    </source>
</evidence>
<keyword evidence="5 8" id="KW-1133">Transmembrane helix</keyword>
<dbReference type="Gene3D" id="3.30.1330.60">
    <property type="entry name" value="OmpA-like domain"/>
    <property type="match status" value="1"/>
</dbReference>
<feature type="transmembrane region" description="Helical" evidence="8">
    <location>
        <begin position="20"/>
        <end position="38"/>
    </location>
</feature>
<dbReference type="Pfam" id="PF13677">
    <property type="entry name" value="MotB_plug"/>
    <property type="match status" value="1"/>
</dbReference>
<dbReference type="CDD" id="cd07185">
    <property type="entry name" value="OmpA_C-like"/>
    <property type="match status" value="1"/>
</dbReference>
<evidence type="ECO:0000256" key="6">
    <source>
        <dbReference type="ARBA" id="ARBA00023136"/>
    </source>
</evidence>
<dbReference type="PROSITE" id="PS51123">
    <property type="entry name" value="OMPA_2"/>
    <property type="match status" value="1"/>
</dbReference>
<evidence type="ECO:0000313" key="10">
    <source>
        <dbReference type="EMBL" id="HGS23271.1"/>
    </source>
</evidence>
<dbReference type="InterPro" id="IPR025713">
    <property type="entry name" value="MotB-like_N_dom"/>
</dbReference>
<dbReference type="SUPFAM" id="SSF103088">
    <property type="entry name" value="OmpA-like"/>
    <property type="match status" value="1"/>
</dbReference>
<evidence type="ECO:0000256" key="5">
    <source>
        <dbReference type="ARBA" id="ARBA00022989"/>
    </source>
</evidence>
<organism evidence="10">
    <name type="scientific">Anaerolinea thermolimosa</name>
    <dbReference type="NCBI Taxonomy" id="229919"/>
    <lineage>
        <taxon>Bacteria</taxon>
        <taxon>Bacillati</taxon>
        <taxon>Chloroflexota</taxon>
        <taxon>Anaerolineae</taxon>
        <taxon>Anaerolineales</taxon>
        <taxon>Anaerolineaceae</taxon>
        <taxon>Anaerolinea</taxon>
    </lineage>
</organism>
<keyword evidence="4 8" id="KW-0812">Transmembrane</keyword>
<evidence type="ECO:0000256" key="2">
    <source>
        <dbReference type="ARBA" id="ARBA00008914"/>
    </source>
</evidence>
<dbReference type="PANTHER" id="PTHR30329:SF21">
    <property type="entry name" value="LIPOPROTEIN YIAD-RELATED"/>
    <property type="match status" value="1"/>
</dbReference>
<evidence type="ECO:0000259" key="9">
    <source>
        <dbReference type="PROSITE" id="PS51123"/>
    </source>
</evidence>
<dbReference type="InterPro" id="IPR036737">
    <property type="entry name" value="OmpA-like_sf"/>
</dbReference>
<evidence type="ECO:0000256" key="3">
    <source>
        <dbReference type="ARBA" id="ARBA00022475"/>
    </source>
</evidence>
<dbReference type="GO" id="GO:0005886">
    <property type="term" value="C:plasma membrane"/>
    <property type="evidence" value="ECO:0007669"/>
    <property type="project" value="UniProtKB-SubCell"/>
</dbReference>
<accession>A0A7C4KM41</accession>
<gene>
    <name evidence="10" type="ORF">ENT37_15575</name>
</gene>
<dbReference type="Pfam" id="PF00691">
    <property type="entry name" value="OmpA"/>
    <property type="match status" value="1"/>
</dbReference>
<protein>
    <recommendedName>
        <fullName evidence="9">OmpA-like domain-containing protein</fullName>
    </recommendedName>
</protein>
<keyword evidence="6 7" id="KW-0472">Membrane</keyword>
<comment type="similarity">
    <text evidence="2">Belongs to the MotB family.</text>
</comment>
<proteinExistence type="inferred from homology"/>
<evidence type="ECO:0000256" key="1">
    <source>
        <dbReference type="ARBA" id="ARBA00004162"/>
    </source>
</evidence>
<name>A0A7C4KM41_9CHLR</name>
<dbReference type="AlphaFoldDB" id="A0A7C4KM41"/>
<evidence type="ECO:0000256" key="7">
    <source>
        <dbReference type="PROSITE-ProRule" id="PRU00473"/>
    </source>
</evidence>